<dbReference type="FunFam" id="3.30.160.60:FF:002869">
    <property type="entry name" value="Comb gap splice variant cg14"/>
    <property type="match status" value="1"/>
</dbReference>
<feature type="compositionally biased region" description="Low complexity" evidence="9">
    <location>
        <begin position="619"/>
        <end position="631"/>
    </location>
</feature>
<dbReference type="InterPro" id="IPR036236">
    <property type="entry name" value="Znf_C2H2_sf"/>
</dbReference>
<evidence type="ECO:0000256" key="9">
    <source>
        <dbReference type="SAM" id="MobiDB-lite"/>
    </source>
</evidence>
<dbReference type="GO" id="GO:0006355">
    <property type="term" value="P:regulation of DNA-templated transcription"/>
    <property type="evidence" value="ECO:0000318"/>
    <property type="project" value="GO_Central"/>
</dbReference>
<dbReference type="GO" id="GO:0000981">
    <property type="term" value="F:DNA-binding transcription factor activity, RNA polymerase II-specific"/>
    <property type="evidence" value="ECO:0000318"/>
    <property type="project" value="GO_Central"/>
</dbReference>
<keyword evidence="6" id="KW-0805">Transcription regulation</keyword>
<evidence type="ECO:0000313" key="11">
    <source>
        <dbReference type="Proteomes" id="UP000005239"/>
    </source>
</evidence>
<evidence type="ECO:0000256" key="2">
    <source>
        <dbReference type="ARBA" id="ARBA00022723"/>
    </source>
</evidence>
<feature type="compositionally biased region" description="Low complexity" evidence="9">
    <location>
        <begin position="346"/>
        <end position="357"/>
    </location>
</feature>
<feature type="region of interest" description="Disordered" evidence="9">
    <location>
        <begin position="1326"/>
        <end position="1364"/>
    </location>
</feature>
<dbReference type="GO" id="GO:0000978">
    <property type="term" value="F:RNA polymerase II cis-regulatory region sequence-specific DNA binding"/>
    <property type="evidence" value="ECO:0000318"/>
    <property type="project" value="GO_Central"/>
</dbReference>
<feature type="region of interest" description="Disordered" evidence="9">
    <location>
        <begin position="610"/>
        <end position="644"/>
    </location>
</feature>
<dbReference type="EnsemblMetazoa" id="PPA29772.1">
    <property type="protein sequence ID" value="PPA29772.1"/>
    <property type="gene ID" value="WBGene00202641"/>
</dbReference>
<keyword evidence="5" id="KW-0862">Zinc</keyword>
<evidence type="ECO:0000256" key="7">
    <source>
        <dbReference type="ARBA" id="ARBA00023163"/>
    </source>
</evidence>
<evidence type="ECO:0000256" key="1">
    <source>
        <dbReference type="ARBA" id="ARBA00004123"/>
    </source>
</evidence>
<dbReference type="Gene3D" id="3.30.160.60">
    <property type="entry name" value="Classic Zinc Finger"/>
    <property type="match status" value="8"/>
</dbReference>
<sequence length="1386" mass="159284">VPSSLLPSLEEEGQQQEGQLAWVPLWVLGGREEEQARRAKLYGALSEAQLEAAHMEDEHEYQEEELEGHVLEEGEYDYDEYMQWDGEAEEEVVEQPSNEHVLIGQPPEGGQFAEDEYGEFVAFENHEDARKYLAKMHASGMIVGEEELIEETEPGPSQYIHEQEEMHEPSPNELFQLFDPPGRRRATIHECEVCGAVLKHPSKIAAHMRTHTGEKPFHCDVCGRSFSQRTPWRMHMKRHTQDLPYLCSSGCGKAFPNASQRNAHDLRHLGRPRMGPARPHLKPQKKMIVLDPEAEMRQAIMDERRGPPIVEVPIIELTEDAHKRIDEVINAVAENREVVQFPLKGSSSSSAAVTSSSDARRPTSRRAPPIVAECHICGLLLKHPSKIQAHMRTHQGVKPYSCKLCGMSVATFYALRIHHKRKHTEGDRPFACTWDCGRRFVNVSARNEHERIVHAGIKRYVCSVGGCCRLFSRRSHLVAHRMKDHPGIAHVDEFDDPVDLDYDEMRDLLEEEDREEEEREEQRHHLDEEEERGRMMEEEEGIEESVDGHIMEEGEEEIRHEEEEERDDRRDDEEEEEEVEVVMVEDDEGNMMDNVYRLEMNPPRLVPVQKVEKREHPSPTRLSPPSSSSPIYHHHHISDRESPQIPIVVPRNHGMQRIPNIMSYRRGHTSYLIREPGTTNKKEERNRDDERDEEEDSDRIEVDDEGRQYMHQSIDLKREEEMMEEIRGYKKKYTFTQRKAATIYHCELCNKTFKHPSKIEEHLRKHTREKPFECEVCGARFTQGGSLKVHLKAHLGELPYKCSFCDRHFATPYNQRVHEGVHIRGGRVHRIPKDRLADKEGLTRDKMSSVSVPLLNEKRMAEVYECGAEGCGYQHTNLKAVENHMAMHHANVWDPNMDGVEGQEEVIEGEDGEEYQNYTTYYEYVDHETIMDDQEIVVMTEEEEEEAVNASTANDAADGIQEQHILSSSPSLSDRHTLQPMEPMGINATIAHPSTSNGGSALMIEKDEQVDDDEMRKAMTEDGRTKRLRLLTLGRTGMGGGGVKEEEMYPGYSMEAPLASYEVEVMTSREGKAAADGSMLEDELNDDQQPVFAEMARAEMIDDELLESDNDGMGIPVDLRSPSKRRRPESKWENQIEVMVADVDRGYVEAMMSRQRHAIQRGVQGRRRQGPVHSRNLDWIIDAVAVGADVDSMSPHNRRKPTIHTCTYCGKTDKYPSKIQAHMRTHTGEKPYKCEFCGMGFAQKTPLRMHIRRHLNDRSFTCDHEGCGAKFISQALLNAHLSSRHLNIRRFVCLKGCGRFFANGRNQRLHEQKCRHLINRMRVRTDYNPSDNTMDMEGDGYDVNGEDGEGSYMEDEEEMDDVDEGEYDETLHMGHPHMDNIPPAYL</sequence>
<dbReference type="FunFam" id="3.30.160.60:FF:000624">
    <property type="entry name" value="zinc finger protein 697"/>
    <property type="match status" value="1"/>
</dbReference>
<dbReference type="FunFam" id="3.30.160.60:FF:000130">
    <property type="entry name" value="Spalt-like transcription factor 4"/>
    <property type="match status" value="1"/>
</dbReference>
<dbReference type="PROSITE" id="PS00028">
    <property type="entry name" value="ZINC_FINGER_C2H2_1"/>
    <property type="match status" value="13"/>
</dbReference>
<reference evidence="11" key="1">
    <citation type="journal article" date="2008" name="Nat. Genet.">
        <title>The Pristionchus pacificus genome provides a unique perspective on nematode lifestyle and parasitism.</title>
        <authorList>
            <person name="Dieterich C."/>
            <person name="Clifton S.W."/>
            <person name="Schuster L.N."/>
            <person name="Chinwalla A."/>
            <person name="Delehaunty K."/>
            <person name="Dinkelacker I."/>
            <person name="Fulton L."/>
            <person name="Fulton R."/>
            <person name="Godfrey J."/>
            <person name="Minx P."/>
            <person name="Mitreva M."/>
            <person name="Roeseler W."/>
            <person name="Tian H."/>
            <person name="Witte H."/>
            <person name="Yang S.P."/>
            <person name="Wilson R.K."/>
            <person name="Sommer R.J."/>
        </authorList>
    </citation>
    <scope>NUCLEOTIDE SEQUENCE [LARGE SCALE GENOMIC DNA]</scope>
    <source>
        <strain evidence="11">PS312</strain>
    </source>
</reference>
<feature type="region of interest" description="Disordered" evidence="9">
    <location>
        <begin position="511"/>
        <end position="580"/>
    </location>
</feature>
<feature type="region of interest" description="Disordered" evidence="9">
    <location>
        <begin position="660"/>
        <end position="706"/>
    </location>
</feature>
<dbReference type="InterPro" id="IPR013087">
    <property type="entry name" value="Znf_C2H2_type"/>
</dbReference>
<accession>A0A8R1YJH5</accession>
<dbReference type="Pfam" id="PF00096">
    <property type="entry name" value="zf-C2H2"/>
    <property type="match status" value="4"/>
</dbReference>
<dbReference type="PANTHER" id="PTHR24394:SF29">
    <property type="entry name" value="MYONEURIN"/>
    <property type="match status" value="1"/>
</dbReference>
<evidence type="ECO:0000256" key="3">
    <source>
        <dbReference type="ARBA" id="ARBA00022737"/>
    </source>
</evidence>
<reference evidence="10" key="2">
    <citation type="submission" date="2022-06" db="UniProtKB">
        <authorList>
            <consortium name="EnsemblMetazoa"/>
        </authorList>
    </citation>
    <scope>IDENTIFICATION</scope>
    <source>
        <strain evidence="10">PS312</strain>
    </source>
</reference>
<dbReference type="GO" id="GO:0005634">
    <property type="term" value="C:nucleus"/>
    <property type="evidence" value="ECO:0007669"/>
    <property type="project" value="UniProtKB-SubCell"/>
</dbReference>
<evidence type="ECO:0000256" key="6">
    <source>
        <dbReference type="ARBA" id="ARBA00023015"/>
    </source>
</evidence>
<comment type="subcellular location">
    <subcellularLocation>
        <location evidence="1">Nucleus</location>
    </subcellularLocation>
</comment>
<feature type="compositionally biased region" description="Basic and acidic residues" evidence="9">
    <location>
        <begin position="520"/>
        <end position="536"/>
    </location>
</feature>
<dbReference type="GO" id="GO:0008270">
    <property type="term" value="F:zinc ion binding"/>
    <property type="evidence" value="ECO:0007669"/>
    <property type="project" value="UniProtKB-KW"/>
</dbReference>
<dbReference type="PROSITE" id="PS50157">
    <property type="entry name" value="ZINC_FINGER_C2H2_2"/>
    <property type="match status" value="13"/>
</dbReference>
<keyword evidence="2" id="KW-0479">Metal-binding</keyword>
<feature type="compositionally biased region" description="Acidic residues" evidence="9">
    <location>
        <begin position="562"/>
        <end position="580"/>
    </location>
</feature>
<dbReference type="PANTHER" id="PTHR24394">
    <property type="entry name" value="ZINC FINGER PROTEIN"/>
    <property type="match status" value="1"/>
</dbReference>
<feature type="compositionally biased region" description="Basic and acidic residues" evidence="9">
    <location>
        <begin position="680"/>
        <end position="689"/>
    </location>
</feature>
<evidence type="ECO:0000313" key="10">
    <source>
        <dbReference type="EnsemblMetazoa" id="PPA29772.1"/>
    </source>
</evidence>
<keyword evidence="7" id="KW-0804">Transcription</keyword>
<accession>A0A2A6BV87</accession>
<feature type="region of interest" description="Disordered" evidence="9">
    <location>
        <begin position="1108"/>
        <end position="1131"/>
    </location>
</feature>
<evidence type="ECO:0000256" key="8">
    <source>
        <dbReference type="ARBA" id="ARBA00023242"/>
    </source>
</evidence>
<dbReference type="Proteomes" id="UP000005239">
    <property type="component" value="Unassembled WGS sequence"/>
</dbReference>
<keyword evidence="11" id="KW-1185">Reference proteome</keyword>
<keyword evidence="8" id="KW-0539">Nucleus</keyword>
<feature type="compositionally biased region" description="Acidic residues" evidence="9">
    <location>
        <begin position="1334"/>
        <end position="1364"/>
    </location>
</feature>
<evidence type="ECO:0000256" key="4">
    <source>
        <dbReference type="ARBA" id="ARBA00022771"/>
    </source>
</evidence>
<proteinExistence type="predicted"/>
<feature type="region of interest" description="Disordered" evidence="9">
    <location>
        <begin position="343"/>
        <end position="366"/>
    </location>
</feature>
<dbReference type="Pfam" id="PF12874">
    <property type="entry name" value="zf-met"/>
    <property type="match status" value="1"/>
</dbReference>
<name>A0A2A6BV87_PRIPA</name>
<keyword evidence="3" id="KW-0677">Repeat</keyword>
<feature type="compositionally biased region" description="Acidic residues" evidence="9">
    <location>
        <begin position="690"/>
        <end position="704"/>
    </location>
</feature>
<dbReference type="SUPFAM" id="SSF57667">
    <property type="entry name" value="beta-beta-alpha zinc fingers"/>
    <property type="match status" value="8"/>
</dbReference>
<organism evidence="10 11">
    <name type="scientific">Pristionchus pacificus</name>
    <name type="common">Parasitic nematode worm</name>
    <dbReference type="NCBI Taxonomy" id="54126"/>
    <lineage>
        <taxon>Eukaryota</taxon>
        <taxon>Metazoa</taxon>
        <taxon>Ecdysozoa</taxon>
        <taxon>Nematoda</taxon>
        <taxon>Chromadorea</taxon>
        <taxon>Rhabditida</taxon>
        <taxon>Rhabditina</taxon>
        <taxon>Diplogasteromorpha</taxon>
        <taxon>Diplogasteroidea</taxon>
        <taxon>Neodiplogasteridae</taxon>
        <taxon>Pristionchus</taxon>
    </lineage>
</organism>
<protein>
    <submittedName>
        <fullName evidence="10">Let-391 protein</fullName>
    </submittedName>
</protein>
<keyword evidence="4" id="KW-0863">Zinc-finger</keyword>
<evidence type="ECO:0000256" key="5">
    <source>
        <dbReference type="ARBA" id="ARBA00022833"/>
    </source>
</evidence>
<feature type="compositionally biased region" description="Basic and acidic residues" evidence="9">
    <location>
        <begin position="546"/>
        <end position="561"/>
    </location>
</feature>
<gene>
    <name evidence="10" type="primary">WBGene00202641</name>
</gene>
<dbReference type="SMART" id="SM00355">
    <property type="entry name" value="ZnF_C2H2"/>
    <property type="match status" value="15"/>
</dbReference>